<name>A0A081CLU6_PSEA2</name>
<feature type="transmembrane region" description="Helical" evidence="1">
    <location>
        <begin position="177"/>
        <end position="199"/>
    </location>
</feature>
<evidence type="ECO:0000313" key="3">
    <source>
        <dbReference type="Proteomes" id="UP000053758"/>
    </source>
</evidence>
<reference evidence="2" key="1">
    <citation type="submission" date="2014-07" db="EMBL/GenBank/DDBJ databases">
        <title>Draft genome sequence of the yeast Pseudozyma antarctica JCM 10317 known as a producer of lipase B which used in a wide range of industrial applications.</title>
        <authorList>
            <person name="Morita T."/>
            <person name="Saika A."/>
            <person name="Koike H."/>
        </authorList>
    </citation>
    <scope>NUCLEOTIDE SEQUENCE</scope>
    <source>
        <strain evidence="2">JCM 10317</strain>
    </source>
</reference>
<dbReference type="Proteomes" id="UP000053758">
    <property type="component" value="Unassembled WGS sequence"/>
</dbReference>
<evidence type="ECO:0000313" key="2">
    <source>
        <dbReference type="EMBL" id="GAK67642.1"/>
    </source>
</evidence>
<dbReference type="GeneID" id="26306689"/>
<accession>A0A081CLU6</accession>
<dbReference type="HOGENOM" id="CLU_909107_0_0_1"/>
<gene>
    <name evidence="2" type="ORF">PAN0_019d5870</name>
</gene>
<dbReference type="AlphaFoldDB" id="A0A081CLU6"/>
<dbReference type="RefSeq" id="XP_014654290.1">
    <property type="nucleotide sequence ID" value="XM_014798804.1"/>
</dbReference>
<keyword evidence="1" id="KW-0472">Membrane</keyword>
<proteinExistence type="predicted"/>
<keyword evidence="1" id="KW-0812">Transmembrane</keyword>
<feature type="transmembrane region" description="Helical" evidence="1">
    <location>
        <begin position="9"/>
        <end position="29"/>
    </location>
</feature>
<feature type="transmembrane region" description="Helical" evidence="1">
    <location>
        <begin position="219"/>
        <end position="247"/>
    </location>
</feature>
<protein>
    <recommendedName>
        <fullName evidence="4">Transmembrane protein</fullName>
    </recommendedName>
</protein>
<feature type="transmembrane region" description="Helical" evidence="1">
    <location>
        <begin position="267"/>
        <end position="288"/>
    </location>
</feature>
<evidence type="ECO:0000256" key="1">
    <source>
        <dbReference type="SAM" id="Phobius"/>
    </source>
</evidence>
<feature type="transmembrane region" description="Helical" evidence="1">
    <location>
        <begin position="132"/>
        <end position="152"/>
    </location>
</feature>
<dbReference type="EMBL" id="DF830086">
    <property type="protein sequence ID" value="GAK67642.1"/>
    <property type="molecule type" value="Genomic_DNA"/>
</dbReference>
<keyword evidence="3" id="KW-1185">Reference proteome</keyword>
<evidence type="ECO:0008006" key="4">
    <source>
        <dbReference type="Google" id="ProtNLM"/>
    </source>
</evidence>
<sequence length="306" mass="34769">MNAKPPQGYSLLTLGFLSATIFTFVWFQYNASIPTEWFFSYGSLAEHDNAMTHGNSSGEPALEPIELFRQYKVLPPMASLRNSSGQFDFIQRKEAFGLYYVGHAFPGLLWCILMAVQNTNKVREAYPCTHRVLGRITLAISTLLSLSGWSLLRRKGLSFRHEDWCHLHKVRFDGRTVFLWPSFASMTDMIGLLVLFTGYKTIAHARRGNYAAHRTWARFHTYTGFAIPVQRACQGFLFVVAMLVPLLPKSILQRFNYPSSDESTYEAELACMGLAVFLAAITSAFIVYRDVSRRPSRRKHANAKVN</sequence>
<keyword evidence="1" id="KW-1133">Transmembrane helix</keyword>
<feature type="transmembrane region" description="Helical" evidence="1">
    <location>
        <begin position="97"/>
        <end position="116"/>
    </location>
</feature>
<organism evidence="2">
    <name type="scientific">Pseudozyma antarctica</name>
    <name type="common">Yeast</name>
    <name type="synonym">Candida antarctica</name>
    <dbReference type="NCBI Taxonomy" id="84753"/>
    <lineage>
        <taxon>Eukaryota</taxon>
        <taxon>Fungi</taxon>
        <taxon>Dikarya</taxon>
        <taxon>Basidiomycota</taxon>
        <taxon>Ustilaginomycotina</taxon>
        <taxon>Ustilaginomycetes</taxon>
        <taxon>Ustilaginales</taxon>
        <taxon>Ustilaginaceae</taxon>
        <taxon>Moesziomyces</taxon>
    </lineage>
</organism>